<evidence type="ECO:0000313" key="3">
    <source>
        <dbReference type="Proteomes" id="UP001158986"/>
    </source>
</evidence>
<evidence type="ECO:0000256" key="1">
    <source>
        <dbReference type="SAM" id="MobiDB-lite"/>
    </source>
</evidence>
<gene>
    <name evidence="2" type="ORF">PBS001_LOCUS2356</name>
</gene>
<sequence>MMIINGNLTSEVHHLNNLYSLEGETIQDTGAGADNQSVSEFCDADRGDLVNPSLEDWSQTSDNSSSENEETDDPQIGPSKGYDACEIDCNLQDAVHDDEAKSGTEVTVLPRDGETTRDFNPDLMATCMNSEIITGERRKALDADLEDVQEMKRRRYSEGRPQKMVLRQTTERRYFLWRKGYLVTRLRSKKTDKSSQWNANGGANETKVPRSFTEAMKTPQKTNGMLVWKKR</sequence>
<accession>A0ABN8CSV2</accession>
<feature type="compositionally biased region" description="Low complexity" evidence="1">
    <location>
        <begin position="55"/>
        <end position="66"/>
    </location>
</feature>
<dbReference type="Proteomes" id="UP001158986">
    <property type="component" value="Unassembled WGS sequence"/>
</dbReference>
<dbReference type="EMBL" id="CAKLCB010000127">
    <property type="protein sequence ID" value="CAH0515654.1"/>
    <property type="molecule type" value="Genomic_DNA"/>
</dbReference>
<organism evidence="2 3">
    <name type="scientific">Peronospora belbahrii</name>
    <dbReference type="NCBI Taxonomy" id="622444"/>
    <lineage>
        <taxon>Eukaryota</taxon>
        <taxon>Sar</taxon>
        <taxon>Stramenopiles</taxon>
        <taxon>Oomycota</taxon>
        <taxon>Peronosporomycetes</taxon>
        <taxon>Peronosporales</taxon>
        <taxon>Peronosporaceae</taxon>
        <taxon>Peronospora</taxon>
    </lineage>
</organism>
<evidence type="ECO:0000313" key="2">
    <source>
        <dbReference type="EMBL" id="CAH0515654.1"/>
    </source>
</evidence>
<comment type="caution">
    <text evidence="2">The sequence shown here is derived from an EMBL/GenBank/DDBJ whole genome shotgun (WGS) entry which is preliminary data.</text>
</comment>
<keyword evidence="3" id="KW-1185">Reference proteome</keyword>
<protein>
    <submittedName>
        <fullName evidence="2">Uncharacterized protein</fullName>
    </submittedName>
</protein>
<proteinExistence type="predicted"/>
<feature type="region of interest" description="Disordered" evidence="1">
    <location>
        <begin position="49"/>
        <end position="83"/>
    </location>
</feature>
<reference evidence="2 3" key="1">
    <citation type="submission" date="2021-11" db="EMBL/GenBank/DDBJ databases">
        <authorList>
            <person name="Islam A."/>
            <person name="Islam S."/>
            <person name="Flora M.S."/>
            <person name="Rahman M."/>
            <person name="Ziaur R.M."/>
            <person name="Epstein J.H."/>
            <person name="Hassan M."/>
            <person name="Klassen M."/>
            <person name="Woodard K."/>
            <person name="Webb A."/>
            <person name="Webby R.J."/>
            <person name="El Zowalaty M.E."/>
        </authorList>
    </citation>
    <scope>NUCLEOTIDE SEQUENCE [LARGE SCALE GENOMIC DNA]</scope>
    <source>
        <strain evidence="2">Pbs1</strain>
    </source>
</reference>
<name>A0ABN8CSV2_9STRA</name>